<gene>
    <name evidence="11" type="ORF">N0F65_003810</name>
</gene>
<dbReference type="PANTHER" id="PTHR46539">
    <property type="entry name" value="E3 UBIQUITIN-PROTEIN LIGASE ATL42"/>
    <property type="match status" value="1"/>
</dbReference>
<dbReference type="InterPro" id="IPR001841">
    <property type="entry name" value="Znf_RING"/>
</dbReference>
<keyword evidence="3" id="KW-0479">Metal-binding</keyword>
<evidence type="ECO:0000256" key="2">
    <source>
        <dbReference type="ARBA" id="ARBA00022692"/>
    </source>
</evidence>
<keyword evidence="4 8" id="KW-0863">Zinc-finger</keyword>
<dbReference type="Gene3D" id="3.30.40.10">
    <property type="entry name" value="Zinc/RING finger domain, C3HC4 (zinc finger)"/>
    <property type="match status" value="1"/>
</dbReference>
<keyword evidence="5" id="KW-0862">Zinc</keyword>
<evidence type="ECO:0000256" key="3">
    <source>
        <dbReference type="ARBA" id="ARBA00022723"/>
    </source>
</evidence>
<evidence type="ECO:0000256" key="8">
    <source>
        <dbReference type="PROSITE-ProRule" id="PRU00175"/>
    </source>
</evidence>
<feature type="transmembrane region" description="Helical" evidence="9">
    <location>
        <begin position="41"/>
        <end position="59"/>
    </location>
</feature>
<evidence type="ECO:0000256" key="5">
    <source>
        <dbReference type="ARBA" id="ARBA00022833"/>
    </source>
</evidence>
<keyword evidence="2 9" id="KW-0812">Transmembrane</keyword>
<evidence type="ECO:0000313" key="12">
    <source>
        <dbReference type="Proteomes" id="UP001146120"/>
    </source>
</evidence>
<reference evidence="11" key="1">
    <citation type="submission" date="2022-11" db="EMBL/GenBank/DDBJ databases">
        <authorList>
            <person name="Morgan W.R."/>
            <person name="Tartar A."/>
        </authorList>
    </citation>
    <scope>NUCLEOTIDE SEQUENCE</scope>
    <source>
        <strain evidence="11">ARSEF 373</strain>
    </source>
</reference>
<evidence type="ECO:0000256" key="4">
    <source>
        <dbReference type="ARBA" id="ARBA00022771"/>
    </source>
</evidence>
<dbReference type="SMART" id="SM00184">
    <property type="entry name" value="RING"/>
    <property type="match status" value="1"/>
</dbReference>
<evidence type="ECO:0000256" key="6">
    <source>
        <dbReference type="ARBA" id="ARBA00022989"/>
    </source>
</evidence>
<dbReference type="Proteomes" id="UP001146120">
    <property type="component" value="Unassembled WGS sequence"/>
</dbReference>
<protein>
    <recommendedName>
        <fullName evidence="10">RING-type domain-containing protein</fullName>
    </recommendedName>
</protein>
<dbReference type="InterPro" id="IPR013083">
    <property type="entry name" value="Znf_RING/FYVE/PHD"/>
</dbReference>
<evidence type="ECO:0000259" key="10">
    <source>
        <dbReference type="PROSITE" id="PS50089"/>
    </source>
</evidence>
<sequence length="160" mass="17953">MELVGHVLYYFDHHGEGPEGACYGSAVHKATFWTIVMHDTAVAVIAFLPILTFLILTVVDHFAPVQNRHVYVNGALPEELRELAVERVNASMCGHDDASCEICLDDYEEGEELRLLPCRHHFHQSCVDEWLGKVPSCPKCQGTIYEEPMSTADGDHEKTE</sequence>
<proteinExistence type="predicted"/>
<organism evidence="11 12">
    <name type="scientific">Lagenidium giganteum</name>
    <dbReference type="NCBI Taxonomy" id="4803"/>
    <lineage>
        <taxon>Eukaryota</taxon>
        <taxon>Sar</taxon>
        <taxon>Stramenopiles</taxon>
        <taxon>Oomycota</taxon>
        <taxon>Peronosporomycetes</taxon>
        <taxon>Pythiales</taxon>
        <taxon>Pythiaceae</taxon>
    </lineage>
</organism>
<evidence type="ECO:0000313" key="11">
    <source>
        <dbReference type="EMBL" id="DAZ98754.1"/>
    </source>
</evidence>
<evidence type="ECO:0000256" key="9">
    <source>
        <dbReference type="SAM" id="Phobius"/>
    </source>
</evidence>
<evidence type="ECO:0000256" key="7">
    <source>
        <dbReference type="ARBA" id="ARBA00023136"/>
    </source>
</evidence>
<comment type="caution">
    <text evidence="11">The sequence shown here is derived from an EMBL/GenBank/DDBJ whole genome shotgun (WGS) entry which is preliminary data.</text>
</comment>
<comment type="subcellular location">
    <subcellularLocation>
        <location evidence="1">Membrane</location>
    </subcellularLocation>
</comment>
<dbReference type="GO" id="GO:0008270">
    <property type="term" value="F:zinc ion binding"/>
    <property type="evidence" value="ECO:0007669"/>
    <property type="project" value="UniProtKB-KW"/>
</dbReference>
<dbReference type="Pfam" id="PF13639">
    <property type="entry name" value="zf-RING_2"/>
    <property type="match status" value="1"/>
</dbReference>
<dbReference type="PROSITE" id="PS50089">
    <property type="entry name" value="ZF_RING_2"/>
    <property type="match status" value="1"/>
</dbReference>
<evidence type="ECO:0000256" key="1">
    <source>
        <dbReference type="ARBA" id="ARBA00004370"/>
    </source>
</evidence>
<dbReference type="SUPFAM" id="SSF57850">
    <property type="entry name" value="RING/U-box"/>
    <property type="match status" value="1"/>
</dbReference>
<dbReference type="GO" id="GO:0016020">
    <property type="term" value="C:membrane"/>
    <property type="evidence" value="ECO:0007669"/>
    <property type="project" value="UniProtKB-SubCell"/>
</dbReference>
<keyword evidence="7 9" id="KW-0472">Membrane</keyword>
<name>A0AAV2YZ84_9STRA</name>
<reference evidence="11" key="2">
    <citation type="journal article" date="2023" name="Microbiol Resour">
        <title>Decontamination and Annotation of the Draft Genome Sequence of the Oomycete Lagenidium giganteum ARSEF 373.</title>
        <authorList>
            <person name="Morgan W.R."/>
            <person name="Tartar A."/>
        </authorList>
    </citation>
    <scope>NUCLEOTIDE SEQUENCE</scope>
    <source>
        <strain evidence="11">ARSEF 373</strain>
    </source>
</reference>
<dbReference type="AlphaFoldDB" id="A0AAV2YZ84"/>
<keyword evidence="12" id="KW-1185">Reference proteome</keyword>
<accession>A0AAV2YZ84</accession>
<dbReference type="PANTHER" id="PTHR46539:SF1">
    <property type="entry name" value="E3 UBIQUITIN-PROTEIN LIGASE ATL42"/>
    <property type="match status" value="1"/>
</dbReference>
<feature type="domain" description="RING-type" evidence="10">
    <location>
        <begin position="100"/>
        <end position="141"/>
    </location>
</feature>
<dbReference type="EMBL" id="DAKRPA010000098">
    <property type="protein sequence ID" value="DAZ98754.1"/>
    <property type="molecule type" value="Genomic_DNA"/>
</dbReference>
<keyword evidence="6 9" id="KW-1133">Transmembrane helix</keyword>